<name>A0AAV4W492_CAEEX</name>
<dbReference type="Proteomes" id="UP001054945">
    <property type="component" value="Unassembled WGS sequence"/>
</dbReference>
<evidence type="ECO:0000313" key="2">
    <source>
        <dbReference type="Proteomes" id="UP001054945"/>
    </source>
</evidence>
<organism evidence="1 2">
    <name type="scientific">Caerostris extrusa</name>
    <name type="common">Bark spider</name>
    <name type="synonym">Caerostris bankana</name>
    <dbReference type="NCBI Taxonomy" id="172846"/>
    <lineage>
        <taxon>Eukaryota</taxon>
        <taxon>Metazoa</taxon>
        <taxon>Ecdysozoa</taxon>
        <taxon>Arthropoda</taxon>
        <taxon>Chelicerata</taxon>
        <taxon>Arachnida</taxon>
        <taxon>Araneae</taxon>
        <taxon>Araneomorphae</taxon>
        <taxon>Entelegynae</taxon>
        <taxon>Araneoidea</taxon>
        <taxon>Araneidae</taxon>
        <taxon>Caerostris</taxon>
    </lineage>
</organism>
<reference evidence="1 2" key="1">
    <citation type="submission" date="2021-06" db="EMBL/GenBank/DDBJ databases">
        <title>Caerostris extrusa draft genome.</title>
        <authorList>
            <person name="Kono N."/>
            <person name="Arakawa K."/>
        </authorList>
    </citation>
    <scope>NUCLEOTIDE SEQUENCE [LARGE SCALE GENOMIC DNA]</scope>
</reference>
<accession>A0AAV4W492</accession>
<keyword evidence="2" id="KW-1185">Reference proteome</keyword>
<proteinExistence type="predicted"/>
<gene>
    <name evidence="1" type="ORF">CEXT_263651</name>
</gene>
<evidence type="ECO:0000313" key="1">
    <source>
        <dbReference type="EMBL" id="GIY77366.1"/>
    </source>
</evidence>
<dbReference type="EMBL" id="BPLR01015612">
    <property type="protein sequence ID" value="GIY77366.1"/>
    <property type="molecule type" value="Genomic_DNA"/>
</dbReference>
<protein>
    <submittedName>
        <fullName evidence="1">Uncharacterized protein</fullName>
    </submittedName>
</protein>
<dbReference type="AlphaFoldDB" id="A0AAV4W492"/>
<sequence>MKKRTKAIGFSFQEFIGFLLFRKRDASDILYEISDGSTLFPGFLLFRKRDASDILYVRDQRWRHAVARYGISTQFDFLKSALLYWYLFSTLSVAPDSLFRYR</sequence>
<comment type="caution">
    <text evidence="1">The sequence shown here is derived from an EMBL/GenBank/DDBJ whole genome shotgun (WGS) entry which is preliminary data.</text>
</comment>